<dbReference type="NCBIfam" id="NF007640">
    <property type="entry name" value="PRK10307.1"/>
    <property type="match status" value="1"/>
</dbReference>
<protein>
    <submittedName>
        <fullName evidence="3">Glycosyltransferase WbuB</fullName>
    </submittedName>
</protein>
<dbReference type="EMBL" id="CP132976">
    <property type="protein sequence ID" value="WMD21016.1"/>
    <property type="molecule type" value="Genomic_DNA"/>
</dbReference>
<evidence type="ECO:0000259" key="2">
    <source>
        <dbReference type="Pfam" id="PF13579"/>
    </source>
</evidence>
<dbReference type="Pfam" id="PF13692">
    <property type="entry name" value="Glyco_trans_1_4"/>
    <property type="match status" value="1"/>
</dbReference>
<dbReference type="Gene3D" id="3.40.50.2000">
    <property type="entry name" value="Glycogen Phosphorylase B"/>
    <property type="match status" value="2"/>
</dbReference>
<gene>
    <name evidence="3" type="ORF">RAS12_01210</name>
</gene>
<reference evidence="3 4" key="1">
    <citation type="submission" date="2023-08" db="EMBL/GenBank/DDBJ databases">
        <title>Achromobacter seleniivolatilans sp. nov., isolated from seleniferous soil.</title>
        <authorList>
            <person name="Zhang S."/>
            <person name="Li K."/>
            <person name="Peng J."/>
            <person name="Zhao Q."/>
            <person name="Wang H."/>
            <person name="Guo Y."/>
        </authorList>
    </citation>
    <scope>NUCLEOTIDE SEQUENCE [LARGE SCALE GENOMIC DNA]</scope>
    <source>
        <strain evidence="3 4">R39</strain>
    </source>
</reference>
<dbReference type="SUPFAM" id="SSF53756">
    <property type="entry name" value="UDP-Glycosyltransferase/glycogen phosphorylase"/>
    <property type="match status" value="1"/>
</dbReference>
<evidence type="ECO:0000313" key="4">
    <source>
        <dbReference type="Proteomes" id="UP001234798"/>
    </source>
</evidence>
<proteinExistence type="predicted"/>
<dbReference type="InterPro" id="IPR028098">
    <property type="entry name" value="Glyco_trans_4-like_N"/>
</dbReference>
<organism evidence="3 4">
    <name type="scientific">Achromobacter seleniivolatilans</name>
    <dbReference type="NCBI Taxonomy" id="3047478"/>
    <lineage>
        <taxon>Bacteria</taxon>
        <taxon>Pseudomonadati</taxon>
        <taxon>Pseudomonadota</taxon>
        <taxon>Betaproteobacteria</taxon>
        <taxon>Burkholderiales</taxon>
        <taxon>Alcaligenaceae</taxon>
        <taxon>Achromobacter</taxon>
    </lineage>
</organism>
<dbReference type="Pfam" id="PF13579">
    <property type="entry name" value="Glyco_trans_4_4"/>
    <property type="match status" value="1"/>
</dbReference>
<dbReference type="CDD" id="cd03794">
    <property type="entry name" value="GT4_WbuB-like"/>
    <property type="match status" value="1"/>
</dbReference>
<dbReference type="Proteomes" id="UP001234798">
    <property type="component" value="Chromosome"/>
</dbReference>
<feature type="region of interest" description="Disordered" evidence="1">
    <location>
        <begin position="413"/>
        <end position="432"/>
    </location>
</feature>
<dbReference type="RefSeq" id="WP_306944680.1">
    <property type="nucleotide sequence ID" value="NZ_CP132976.1"/>
</dbReference>
<dbReference type="PANTHER" id="PTHR45947:SF3">
    <property type="entry name" value="SULFOQUINOVOSYL TRANSFERASE SQD2"/>
    <property type="match status" value="1"/>
</dbReference>
<evidence type="ECO:0000313" key="3">
    <source>
        <dbReference type="EMBL" id="WMD21016.1"/>
    </source>
</evidence>
<accession>A0ABY9M1Z1</accession>
<dbReference type="InterPro" id="IPR050194">
    <property type="entry name" value="Glycosyltransferase_grp1"/>
</dbReference>
<sequence length="432" mass="46274">MKILIYGINYAPELTGIGKYSAELAEWLAARGHEVSVVTAPPYYPQWQVQDGYSAWRYRKEALRGVTVRRAPLWVPGKPGGLKRLIHLASFALSSLPSLLRAAAGRPDLILVVEPALFCAPAAWLAARLCGARAWLHVQDYEVDAAFELGLLKGAGLRAMVKRGERWLMRRFDRVSTISGRMLDLAVAKGVAPERAVLLPNWINVNAITPDGKGGDYRAELGIPAGAIVALYSGNMGGKQGLHTLADVARRLSREGRLWFVFCGQGPERAPLEEQCKGLPRVIFLDLQPADRLGALLNTADIHLLPQRAGAADLVMPSKLTGMLASGRPVVCGAAQGTELAQVVSHCGLLTPPEDAPAMAEAVRKLSYNAQIRETLGVAARQYALANLHVDAVLGAAEREFAAVVAAKGKAAAHASAQSPAKASTRTREGDI</sequence>
<feature type="domain" description="Glycosyltransferase subfamily 4-like N-terminal" evidence="2">
    <location>
        <begin position="15"/>
        <end position="202"/>
    </location>
</feature>
<feature type="compositionally biased region" description="Low complexity" evidence="1">
    <location>
        <begin position="413"/>
        <end position="424"/>
    </location>
</feature>
<dbReference type="PANTHER" id="PTHR45947">
    <property type="entry name" value="SULFOQUINOVOSYL TRANSFERASE SQD2"/>
    <property type="match status" value="1"/>
</dbReference>
<name>A0ABY9M1Z1_9BURK</name>
<evidence type="ECO:0000256" key="1">
    <source>
        <dbReference type="SAM" id="MobiDB-lite"/>
    </source>
</evidence>
<keyword evidence="4" id="KW-1185">Reference proteome</keyword>